<feature type="domain" description="Dynein axonemal assembly factor 5 TPR repeats" evidence="3">
    <location>
        <begin position="971"/>
        <end position="1049"/>
    </location>
</feature>
<dbReference type="InterPro" id="IPR016024">
    <property type="entry name" value="ARM-type_fold"/>
</dbReference>
<feature type="region of interest" description="Disordered" evidence="1">
    <location>
        <begin position="293"/>
        <end position="373"/>
    </location>
</feature>
<dbReference type="Gene3D" id="1.25.10.10">
    <property type="entry name" value="Leucine-rich Repeat Variant"/>
    <property type="match status" value="1"/>
</dbReference>
<feature type="compositionally biased region" description="Polar residues" evidence="1">
    <location>
        <begin position="706"/>
        <end position="718"/>
    </location>
</feature>
<protein>
    <submittedName>
        <fullName evidence="4">Uncharacterized protein</fullName>
    </submittedName>
</protein>
<dbReference type="Gene3D" id="3.40.50.300">
    <property type="entry name" value="P-loop containing nucleotide triphosphate hydrolases"/>
    <property type="match status" value="1"/>
</dbReference>
<feature type="compositionally biased region" description="Low complexity" evidence="1">
    <location>
        <begin position="15"/>
        <end position="38"/>
    </location>
</feature>
<feature type="region of interest" description="Disordered" evidence="1">
    <location>
        <begin position="15"/>
        <end position="70"/>
    </location>
</feature>
<feature type="compositionally biased region" description="Polar residues" evidence="1">
    <location>
        <begin position="168"/>
        <end position="182"/>
    </location>
</feature>
<dbReference type="InterPro" id="IPR027417">
    <property type="entry name" value="P-loop_NTPase"/>
</dbReference>
<dbReference type="Proteomes" id="UP001530377">
    <property type="component" value="Unassembled WGS sequence"/>
</dbReference>
<feature type="region of interest" description="Disordered" evidence="1">
    <location>
        <begin position="138"/>
        <end position="185"/>
    </location>
</feature>
<dbReference type="InterPro" id="IPR057978">
    <property type="entry name" value="TPR_DAAF5"/>
</dbReference>
<proteinExistence type="predicted"/>
<evidence type="ECO:0000313" key="4">
    <source>
        <dbReference type="EMBL" id="KAL3807491.1"/>
    </source>
</evidence>
<keyword evidence="5" id="KW-1185">Reference proteome</keyword>
<dbReference type="InterPro" id="IPR053259">
    <property type="entry name" value="Golvesin-related_Golgi"/>
</dbReference>
<evidence type="ECO:0000259" key="2">
    <source>
        <dbReference type="Pfam" id="PF24573"/>
    </source>
</evidence>
<feature type="compositionally biased region" description="Gly residues" evidence="1">
    <location>
        <begin position="46"/>
        <end position="56"/>
    </location>
</feature>
<dbReference type="Pfam" id="PF25757">
    <property type="entry name" value="TPR_DNAAF5"/>
    <property type="match status" value="1"/>
</dbReference>
<feature type="compositionally biased region" description="Acidic residues" evidence="1">
    <location>
        <begin position="751"/>
        <end position="765"/>
    </location>
</feature>
<dbReference type="PANTHER" id="PTHR32301:SF6">
    <property type="entry name" value="GOLVESIN-RELATED"/>
    <property type="match status" value="1"/>
</dbReference>
<accession>A0ABD3RBG3</accession>
<organism evidence="4 5">
    <name type="scientific">Cyclostephanos tholiformis</name>
    <dbReference type="NCBI Taxonomy" id="382380"/>
    <lineage>
        <taxon>Eukaryota</taxon>
        <taxon>Sar</taxon>
        <taxon>Stramenopiles</taxon>
        <taxon>Ochrophyta</taxon>
        <taxon>Bacillariophyta</taxon>
        <taxon>Coscinodiscophyceae</taxon>
        <taxon>Thalassiosirophycidae</taxon>
        <taxon>Stephanodiscales</taxon>
        <taxon>Stephanodiscaceae</taxon>
        <taxon>Cyclostephanos</taxon>
    </lineage>
</organism>
<feature type="compositionally biased region" description="Low complexity" evidence="1">
    <location>
        <begin position="357"/>
        <end position="373"/>
    </location>
</feature>
<reference evidence="4 5" key="1">
    <citation type="submission" date="2024-10" db="EMBL/GenBank/DDBJ databases">
        <title>Updated reference genomes for cyclostephanoid diatoms.</title>
        <authorList>
            <person name="Roberts W.R."/>
            <person name="Alverson A.J."/>
        </authorList>
    </citation>
    <scope>NUCLEOTIDE SEQUENCE [LARGE SCALE GENOMIC DNA]</scope>
    <source>
        <strain evidence="4 5">AJA228-03</strain>
    </source>
</reference>
<dbReference type="SUPFAM" id="SSF48371">
    <property type="entry name" value="ARM repeat"/>
    <property type="match status" value="1"/>
</dbReference>
<dbReference type="PANTHER" id="PTHR32301">
    <property type="entry name" value="COUNTIN RECEPTOR CNR3-RELATED"/>
    <property type="match status" value="1"/>
</dbReference>
<sequence length="1330" mass="146117">MTTIRRVRRVADGVGATGVASSPPTIISHTSSSSMTTPRRPDGGTTSIGGGGGGGDDAAPPPRMLRGGEGVRIDGMGMAGGGIINTMGGGSTLPPPTTSLSERLRLLNENEGMTGEGLGRNNDRQTLLRRGPMLDADHRRAATTTSSKSTSSMATTKENTTKAAHDSPFTSPSITTNDINKNNADDRSMNSGGWSWASSAMNSAALMIKGGGEQREVDDDGGVGGGERRRRTRPIVIHINAARGGMTKRVVGSTLLPFVLAGVVAYNRHRRADRRNDGRAAFVDSTFDDVGSIYSSSSSSSSKKKKKKMMPSSSSSLTMNDQYPSSLRGRDNIPSNEEEGVPLSSQPLTNNDDDILLRSSSSANSHSYPSSSSPIDYLSHLSNVSVPYDKYVETPYFWDVHFSGESIAERVFAVCHDLVQASEFGLRQHDYNEDRLETFVLDDARYVNVDTTTDEGIERASRLGLAQSRLADVVISPHFRDVSSRVFSSRHPGRMFALFRHPVDRAVSMYYYLSKASWDPMYNPALSKMTIKEYANSGYIENNWVTRFLVNKKGGKLGKEDMALAKHIINSRCLVGLYEDIDVSLARFVRYFGWGMPTNSTVVRSAADVVKCRSEIVARGDRHVAGKYADGDHRDVMTAVRPGTLAWNAIVRMNMFDMELYEYVKRAYQAQAEEIFDVVGYELPAPVVDTAAAASMIGNVARPKSMNEQSIVGTSSRPGNGMEINASDEDHVSAGGGDMDVVKTSSKVSCEDSDDEDRDAEDDEPPQSVSDTSWRIERVAKTIVSDDQLTRLRTLRKLKDAIEALLVNCTVSPQLKYPLPYDIDRINSIKDLPLVSDFVKPKQVESTSTNPGAQGKTRLPMHREADESLARLQIIFNSCGKSLFRVIGDVIETEEELRLELCRTFDCLLRGILAACNLLVQLLRIPHWGEGSKYFATGLARSALLGCRQRNTKVVIASITLFEMCVCCSVSVNTLAELASHTNHRVRLRCCEMLSSFMVYLPDKYDHHQRLLPYVLSFINDDVPRIRDAALDCIEKCGLQHEYEHPEDVIERRQFGIDGDDAIDYDRDLPMPFLIRPSLGARLFVRSNADRFFLALLGELSSWREHTRIRSAELLLILTVYCEERLTKDFSRTIASVAKAIGVEMSSRGESDTTGKLEPIRRVLRLMGKYVDPAAYLPLLCPRISGDSSSGTSDSEDGCHSEHARRNYAIVLSSLVGGSPLDRLVLHWSALAPLLSSEDCIGPFVGTQTRRHCLIALHALIVSITGEDRMLSFASRLGNVGEIGAALIEIMTNAPPGDENDAELGKRCISGLMEIKAVVEGGKYERHVNI</sequence>
<evidence type="ECO:0000256" key="1">
    <source>
        <dbReference type="SAM" id="MobiDB-lite"/>
    </source>
</evidence>
<comment type="caution">
    <text evidence="4">The sequence shown here is derived from an EMBL/GenBank/DDBJ whole genome shotgun (WGS) entry which is preliminary data.</text>
</comment>
<dbReference type="InterPro" id="IPR056497">
    <property type="entry name" value="HEAT_DAAF5"/>
</dbReference>
<evidence type="ECO:0000259" key="3">
    <source>
        <dbReference type="Pfam" id="PF25757"/>
    </source>
</evidence>
<feature type="domain" description="Dynein axonemal assembly factor 5 HEAT-repeat" evidence="2">
    <location>
        <begin position="1075"/>
        <end position="1241"/>
    </location>
</feature>
<name>A0ABD3RBG3_9STRA</name>
<gene>
    <name evidence="4" type="ORF">ACHAXA_003982</name>
</gene>
<evidence type="ECO:0000313" key="5">
    <source>
        <dbReference type="Proteomes" id="UP001530377"/>
    </source>
</evidence>
<feature type="compositionally biased region" description="Low complexity" evidence="1">
    <location>
        <begin position="142"/>
        <end position="157"/>
    </location>
</feature>
<dbReference type="Pfam" id="PF24573">
    <property type="entry name" value="HEAT_DAAF5"/>
    <property type="match status" value="1"/>
</dbReference>
<dbReference type="InterPro" id="IPR011989">
    <property type="entry name" value="ARM-like"/>
</dbReference>
<feature type="region of interest" description="Disordered" evidence="1">
    <location>
        <begin position="704"/>
        <end position="774"/>
    </location>
</feature>
<dbReference type="EMBL" id="JALLPB020000623">
    <property type="protein sequence ID" value="KAL3807491.1"/>
    <property type="molecule type" value="Genomic_DNA"/>
</dbReference>